<name>A0ABQ9Z8F3_9CRUS</name>
<dbReference type="Proteomes" id="UP001234178">
    <property type="component" value="Unassembled WGS sequence"/>
</dbReference>
<reference evidence="2 3" key="1">
    <citation type="journal article" date="2023" name="Nucleic Acids Res.">
        <title>The hologenome of Daphnia magna reveals possible DNA methylation and microbiome-mediated evolution of the host genome.</title>
        <authorList>
            <person name="Chaturvedi A."/>
            <person name="Li X."/>
            <person name="Dhandapani V."/>
            <person name="Marshall H."/>
            <person name="Kissane S."/>
            <person name="Cuenca-Cambronero M."/>
            <person name="Asole G."/>
            <person name="Calvet F."/>
            <person name="Ruiz-Romero M."/>
            <person name="Marangio P."/>
            <person name="Guigo R."/>
            <person name="Rago D."/>
            <person name="Mirbahai L."/>
            <person name="Eastwood N."/>
            <person name="Colbourne J.K."/>
            <person name="Zhou J."/>
            <person name="Mallon E."/>
            <person name="Orsini L."/>
        </authorList>
    </citation>
    <scope>NUCLEOTIDE SEQUENCE [LARGE SCALE GENOMIC DNA]</scope>
    <source>
        <strain evidence="2">LRV0_1</strain>
    </source>
</reference>
<gene>
    <name evidence="2" type="ORF">OUZ56_018267</name>
</gene>
<proteinExistence type="predicted"/>
<evidence type="ECO:0000256" key="1">
    <source>
        <dbReference type="SAM" id="MobiDB-lite"/>
    </source>
</evidence>
<accession>A0ABQ9Z8F3</accession>
<feature type="region of interest" description="Disordered" evidence="1">
    <location>
        <begin position="1"/>
        <end position="23"/>
    </location>
</feature>
<organism evidence="2 3">
    <name type="scientific">Daphnia magna</name>
    <dbReference type="NCBI Taxonomy" id="35525"/>
    <lineage>
        <taxon>Eukaryota</taxon>
        <taxon>Metazoa</taxon>
        <taxon>Ecdysozoa</taxon>
        <taxon>Arthropoda</taxon>
        <taxon>Crustacea</taxon>
        <taxon>Branchiopoda</taxon>
        <taxon>Diplostraca</taxon>
        <taxon>Cladocera</taxon>
        <taxon>Anomopoda</taxon>
        <taxon>Daphniidae</taxon>
        <taxon>Daphnia</taxon>
    </lineage>
</organism>
<dbReference type="EMBL" id="JAOYFB010000003">
    <property type="protein sequence ID" value="KAK4009181.1"/>
    <property type="molecule type" value="Genomic_DNA"/>
</dbReference>
<comment type="caution">
    <text evidence="2">The sequence shown here is derived from an EMBL/GenBank/DDBJ whole genome shotgun (WGS) entry which is preliminary data.</text>
</comment>
<evidence type="ECO:0000313" key="3">
    <source>
        <dbReference type="Proteomes" id="UP001234178"/>
    </source>
</evidence>
<sequence length="79" mass="8954">MNGSDGIRTHASEETGALNQRLRPLGHATLLIRQTDVSRCEKNENKSPITTRTQKANGKDSLTRFQRNSRHMEKCIYGQ</sequence>
<protein>
    <submittedName>
        <fullName evidence="2">Uncharacterized protein</fullName>
    </submittedName>
</protein>
<keyword evidence="3" id="KW-1185">Reference proteome</keyword>
<evidence type="ECO:0000313" key="2">
    <source>
        <dbReference type="EMBL" id="KAK4009181.1"/>
    </source>
</evidence>